<evidence type="ECO:0000313" key="3">
    <source>
        <dbReference type="Proteomes" id="UP001293254"/>
    </source>
</evidence>
<evidence type="ECO:0000256" key="1">
    <source>
        <dbReference type="SAM" id="MobiDB-lite"/>
    </source>
</evidence>
<gene>
    <name evidence="2" type="ORF">Salat_2772400</name>
</gene>
<dbReference type="AlphaFoldDB" id="A0AAE2C948"/>
<organism evidence="2 3">
    <name type="scientific">Sesamum alatum</name>
    <dbReference type="NCBI Taxonomy" id="300844"/>
    <lineage>
        <taxon>Eukaryota</taxon>
        <taxon>Viridiplantae</taxon>
        <taxon>Streptophyta</taxon>
        <taxon>Embryophyta</taxon>
        <taxon>Tracheophyta</taxon>
        <taxon>Spermatophyta</taxon>
        <taxon>Magnoliopsida</taxon>
        <taxon>eudicotyledons</taxon>
        <taxon>Gunneridae</taxon>
        <taxon>Pentapetalae</taxon>
        <taxon>asterids</taxon>
        <taxon>lamiids</taxon>
        <taxon>Lamiales</taxon>
        <taxon>Pedaliaceae</taxon>
        <taxon>Sesamum</taxon>
    </lineage>
</organism>
<evidence type="ECO:0000313" key="2">
    <source>
        <dbReference type="EMBL" id="KAK4413597.1"/>
    </source>
</evidence>
<reference evidence="2" key="2">
    <citation type="journal article" date="2024" name="Plant">
        <title>Genomic evolution and insights into agronomic trait innovations of Sesamum species.</title>
        <authorList>
            <person name="Miao H."/>
            <person name="Wang L."/>
            <person name="Qu L."/>
            <person name="Liu H."/>
            <person name="Sun Y."/>
            <person name="Le M."/>
            <person name="Wang Q."/>
            <person name="Wei S."/>
            <person name="Zheng Y."/>
            <person name="Lin W."/>
            <person name="Duan Y."/>
            <person name="Cao H."/>
            <person name="Xiong S."/>
            <person name="Wang X."/>
            <person name="Wei L."/>
            <person name="Li C."/>
            <person name="Ma Q."/>
            <person name="Ju M."/>
            <person name="Zhao R."/>
            <person name="Li G."/>
            <person name="Mu C."/>
            <person name="Tian Q."/>
            <person name="Mei H."/>
            <person name="Zhang T."/>
            <person name="Gao T."/>
            <person name="Zhang H."/>
        </authorList>
    </citation>
    <scope>NUCLEOTIDE SEQUENCE</scope>
    <source>
        <strain evidence="2">3651</strain>
    </source>
</reference>
<feature type="compositionally biased region" description="Basic and acidic residues" evidence="1">
    <location>
        <begin position="38"/>
        <end position="54"/>
    </location>
</feature>
<feature type="region of interest" description="Disordered" evidence="1">
    <location>
        <begin position="29"/>
        <end position="54"/>
    </location>
</feature>
<dbReference type="EMBL" id="JACGWO010000012">
    <property type="protein sequence ID" value="KAK4413597.1"/>
    <property type="molecule type" value="Genomic_DNA"/>
</dbReference>
<name>A0AAE2C948_9LAMI</name>
<keyword evidence="3" id="KW-1185">Reference proteome</keyword>
<accession>A0AAE2C948</accession>
<reference evidence="2" key="1">
    <citation type="submission" date="2020-06" db="EMBL/GenBank/DDBJ databases">
        <authorList>
            <person name="Li T."/>
            <person name="Hu X."/>
            <person name="Zhang T."/>
            <person name="Song X."/>
            <person name="Zhang H."/>
            <person name="Dai N."/>
            <person name="Sheng W."/>
            <person name="Hou X."/>
            <person name="Wei L."/>
        </authorList>
    </citation>
    <scope>NUCLEOTIDE SEQUENCE</scope>
    <source>
        <strain evidence="2">3651</strain>
        <tissue evidence="2">Leaf</tissue>
    </source>
</reference>
<comment type="caution">
    <text evidence="2">The sequence shown here is derived from an EMBL/GenBank/DDBJ whole genome shotgun (WGS) entry which is preliminary data.</text>
</comment>
<protein>
    <submittedName>
        <fullName evidence="2">Uncharacterized protein</fullName>
    </submittedName>
</protein>
<dbReference type="Proteomes" id="UP001293254">
    <property type="component" value="Unassembled WGS sequence"/>
</dbReference>
<sequence length="150" mass="17014">MDEREILVGARAWGGGTSIGSKFVPLLSKPRWPSSQREPPHLKQTPVKEEELRKNEKEEVYLENVRANIGTVGRGSNKEELILPNQRSWVDFPQSGYVCGIYITKPRGLRPSGGKTHRTTLKSSRRGFMVEVLHQDQTKQRMFLRALGTS</sequence>
<proteinExistence type="predicted"/>